<keyword evidence="2" id="KW-0328">Glycosyltransferase</keyword>
<keyword evidence="4" id="KW-0326">Glycosidase</keyword>
<evidence type="ECO:0000256" key="4">
    <source>
        <dbReference type="ARBA" id="ARBA00023295"/>
    </source>
</evidence>
<keyword evidence="3" id="KW-0808">Transferase</keyword>
<comment type="similarity">
    <text evidence="1">Belongs to the glycosyl hydrolase 65 family.</text>
</comment>
<dbReference type="InterPro" id="IPR005195">
    <property type="entry name" value="Glyco_hydro_65_M"/>
</dbReference>
<evidence type="ECO:0000256" key="3">
    <source>
        <dbReference type="ARBA" id="ARBA00022679"/>
    </source>
</evidence>
<evidence type="ECO:0000259" key="7">
    <source>
        <dbReference type="Pfam" id="PF03636"/>
    </source>
</evidence>
<dbReference type="PIRSF" id="PIRSF036289">
    <property type="entry name" value="Glycosyl_hydrolase_malt_phosph"/>
    <property type="match status" value="1"/>
</dbReference>
<evidence type="ECO:0000256" key="1">
    <source>
        <dbReference type="ARBA" id="ARBA00006768"/>
    </source>
</evidence>
<accession>A0ABW4GRV2</accession>
<feature type="domain" description="Glycoside hydrolase family 65 N-terminal" evidence="7">
    <location>
        <begin position="7"/>
        <end position="268"/>
    </location>
</feature>
<dbReference type="EMBL" id="JBHUCM010000045">
    <property type="protein sequence ID" value="MFD1545053.1"/>
    <property type="molecule type" value="Genomic_DNA"/>
</dbReference>
<evidence type="ECO:0000313" key="8">
    <source>
        <dbReference type="EMBL" id="MFD1545053.1"/>
    </source>
</evidence>
<comment type="caution">
    <text evidence="8">The sequence shown here is derived from an EMBL/GenBank/DDBJ whole genome shotgun (WGS) entry which is preliminary data.</text>
</comment>
<protein>
    <submittedName>
        <fullName evidence="8">Glycoside hydrolase family 65 protein</fullName>
    </submittedName>
</protein>
<gene>
    <name evidence="8" type="ORF">ACFSJ0_48985</name>
</gene>
<dbReference type="InterPro" id="IPR005194">
    <property type="entry name" value="Glyco_hydro_65_C"/>
</dbReference>
<evidence type="ECO:0000259" key="6">
    <source>
        <dbReference type="Pfam" id="PF03633"/>
    </source>
</evidence>
<sequence length="818" mass="93098">MQGFDLTYDGFDPASETLREALTSTGNGYFCTRGTAEWEDMGSVHYPGTYAHGGYNRETTIFDGYPVLNEDLVNLPNWLVLKLRIEGEAAVRFGSVELLDYQHTYDIRFALVRRDLRFRDHAGRVTTLTSRRFVSMAYSHQAGIEWTLVPENWSGRVEVVTALDGRMTNHMVARYRELEGRHLDPVSPRTFGPEIIALKVQTRQSNIYVAEAARTQVFLGERLQLNGPVGVERSLHQMEDYIQQVLAFDVEQGKPARVEKMVALFTSRDNAITEPLTAAGRHVLRYPRFDDALDEHQSAWTELWDSCDIQLPREPRAQLLLRLHIAHVLQVCSRHTARHDAGVPARGLNGEAYRGHVFWDELYVYPYLNLRLPEITRALLLYRYRRLAEARAAACEAGYRGAMFPWQSGSDGTEETQQVHLNPLSGQWDPDLSHNQRHVSAAIFYNVWRYYQATDDLEFLRDYGAELMLEITRFWASIAHFNLGRQRYEIHGVMGPDEFHEGYPGAEQAGLRNNAYTNAMAAWISATMPQVLDLLPASRSAMLRRYLHVTDEELRVWEDMSRRMYIPFHDGVISQFEGYADLDELDWDHYRATYPNIQRMDRILKAEGKDPNSFKVAKQADAVMLFFLFDHDELRAVFERLGYGYDRDLARRTIEYYDRRTSHGSTLSFVTFAGVLAGLDPASSWDRFLVALESDVSDVQGGTTKEGIHMGVMSGTLDLLQRSFMGSSIGDDGVLRLQPRLLDRLDGVALCMRFRGTSLRVSVKGGELIVFAQAEGFRWPLRVGVGPDIHELSPGGTCVFKLPAEASSPPPRDAGDRR</sequence>
<dbReference type="Pfam" id="PF03636">
    <property type="entry name" value="Glyco_hydro_65N"/>
    <property type="match status" value="1"/>
</dbReference>
<proteinExistence type="inferred from homology"/>
<dbReference type="GO" id="GO:0016787">
    <property type="term" value="F:hydrolase activity"/>
    <property type="evidence" value="ECO:0007669"/>
    <property type="project" value="UniProtKB-KW"/>
</dbReference>
<organism evidence="8 9">
    <name type="scientific">Nonomuraea guangzhouensis</name>
    <dbReference type="NCBI Taxonomy" id="1291555"/>
    <lineage>
        <taxon>Bacteria</taxon>
        <taxon>Bacillati</taxon>
        <taxon>Actinomycetota</taxon>
        <taxon>Actinomycetes</taxon>
        <taxon>Streptosporangiales</taxon>
        <taxon>Streptosporangiaceae</taxon>
        <taxon>Nonomuraea</taxon>
    </lineage>
</organism>
<evidence type="ECO:0000313" key="9">
    <source>
        <dbReference type="Proteomes" id="UP001597097"/>
    </source>
</evidence>
<dbReference type="InterPro" id="IPR017045">
    <property type="entry name" value="Malt_Pase/Glycosyl_Hdrlase"/>
</dbReference>
<feature type="domain" description="Glycoside hydrolase family 65 C-terminal" evidence="6">
    <location>
        <begin position="731"/>
        <end position="782"/>
    </location>
</feature>
<dbReference type="RefSeq" id="WP_219529009.1">
    <property type="nucleotide sequence ID" value="NZ_JAHKRM010000005.1"/>
</dbReference>
<keyword evidence="8" id="KW-0378">Hydrolase</keyword>
<dbReference type="PANTHER" id="PTHR11051:SF8">
    <property type="entry name" value="PROTEIN-GLUCOSYLGALACTOSYLHYDROXYLYSINE GLUCOSIDASE"/>
    <property type="match status" value="1"/>
</dbReference>
<evidence type="ECO:0000256" key="2">
    <source>
        <dbReference type="ARBA" id="ARBA00022676"/>
    </source>
</evidence>
<dbReference type="Proteomes" id="UP001597097">
    <property type="component" value="Unassembled WGS sequence"/>
</dbReference>
<dbReference type="PANTHER" id="PTHR11051">
    <property type="entry name" value="GLYCOSYL HYDROLASE-RELATED"/>
    <property type="match status" value="1"/>
</dbReference>
<dbReference type="Pfam" id="PF03633">
    <property type="entry name" value="Glyco_hydro_65C"/>
    <property type="match status" value="1"/>
</dbReference>
<dbReference type="InterPro" id="IPR005196">
    <property type="entry name" value="Glyco_hydro_65_N"/>
</dbReference>
<name>A0ABW4GRV2_9ACTN</name>
<reference evidence="9" key="1">
    <citation type="journal article" date="2019" name="Int. J. Syst. Evol. Microbiol.">
        <title>The Global Catalogue of Microorganisms (GCM) 10K type strain sequencing project: providing services to taxonomists for standard genome sequencing and annotation.</title>
        <authorList>
            <consortium name="The Broad Institute Genomics Platform"/>
            <consortium name="The Broad Institute Genome Sequencing Center for Infectious Disease"/>
            <person name="Wu L."/>
            <person name="Ma J."/>
        </authorList>
    </citation>
    <scope>NUCLEOTIDE SEQUENCE [LARGE SCALE GENOMIC DNA]</scope>
    <source>
        <strain evidence="9">CGMCC 1.15399</strain>
    </source>
</reference>
<dbReference type="Pfam" id="PF03632">
    <property type="entry name" value="Glyco_hydro_65m"/>
    <property type="match status" value="1"/>
</dbReference>
<keyword evidence="9" id="KW-1185">Reference proteome</keyword>
<evidence type="ECO:0000259" key="5">
    <source>
        <dbReference type="Pfam" id="PF03632"/>
    </source>
</evidence>
<feature type="domain" description="Glycoside hydrolase family 65 central catalytic" evidence="5">
    <location>
        <begin position="322"/>
        <end position="717"/>
    </location>
</feature>